<dbReference type="EMBL" id="JAAVNE010000002">
    <property type="protein sequence ID" value="NKC29696.1"/>
    <property type="molecule type" value="Genomic_DNA"/>
</dbReference>
<evidence type="ECO:0000256" key="2">
    <source>
        <dbReference type="ARBA" id="ARBA00034247"/>
    </source>
</evidence>
<feature type="compositionally biased region" description="Basic and acidic residues" evidence="3">
    <location>
        <begin position="400"/>
        <end position="411"/>
    </location>
</feature>
<organism evidence="5 6">
    <name type="scientific">Falsiroseomonas selenitidurans</name>
    <dbReference type="NCBI Taxonomy" id="2716335"/>
    <lineage>
        <taxon>Bacteria</taxon>
        <taxon>Pseudomonadati</taxon>
        <taxon>Pseudomonadota</taxon>
        <taxon>Alphaproteobacteria</taxon>
        <taxon>Acetobacterales</taxon>
        <taxon>Roseomonadaceae</taxon>
        <taxon>Falsiroseomonas</taxon>
    </lineage>
</organism>
<dbReference type="SMART" id="SM00267">
    <property type="entry name" value="GGDEF"/>
    <property type="match status" value="1"/>
</dbReference>
<comment type="catalytic activity">
    <reaction evidence="2">
        <text>2 GTP = 3',3'-c-di-GMP + 2 diphosphate</text>
        <dbReference type="Rhea" id="RHEA:24898"/>
        <dbReference type="ChEBI" id="CHEBI:33019"/>
        <dbReference type="ChEBI" id="CHEBI:37565"/>
        <dbReference type="ChEBI" id="CHEBI:58805"/>
        <dbReference type="EC" id="2.7.7.65"/>
    </reaction>
</comment>
<evidence type="ECO:0000313" key="6">
    <source>
        <dbReference type="Proteomes" id="UP000787635"/>
    </source>
</evidence>
<dbReference type="PANTHER" id="PTHR45138:SF9">
    <property type="entry name" value="DIGUANYLATE CYCLASE DGCM-RELATED"/>
    <property type="match status" value="1"/>
</dbReference>
<dbReference type="Pfam" id="PF00990">
    <property type="entry name" value="GGDEF"/>
    <property type="match status" value="1"/>
</dbReference>
<dbReference type="InterPro" id="IPR000160">
    <property type="entry name" value="GGDEF_dom"/>
</dbReference>
<dbReference type="RefSeq" id="WP_168027314.1">
    <property type="nucleotide sequence ID" value="NZ_JAAVNE010000002.1"/>
</dbReference>
<gene>
    <name evidence="5" type="ORF">HEQ75_02390</name>
</gene>
<name>A0ABX1DXU5_9PROT</name>
<protein>
    <recommendedName>
        <fullName evidence="1">diguanylate cyclase</fullName>
        <ecNumber evidence="1">2.7.7.65</ecNumber>
    </recommendedName>
</protein>
<dbReference type="EC" id="2.7.7.65" evidence="1"/>
<evidence type="ECO:0000256" key="3">
    <source>
        <dbReference type="SAM" id="MobiDB-lite"/>
    </source>
</evidence>
<dbReference type="InterPro" id="IPR050469">
    <property type="entry name" value="Diguanylate_Cyclase"/>
</dbReference>
<dbReference type="Gene3D" id="3.30.70.270">
    <property type="match status" value="1"/>
</dbReference>
<sequence length="424" mass="44943">MDGLTLSEALIESRGRWRDFALLSADLLFETDAEGRFTFLAPDTVLGHPAQGLLGTEAALLLAAPGDAPGPFIPSCRPRHQRAWLRAADGSQACLDFALMPHGEGLRGAARDVTATERQQEVAARALRRATALGRLLRLGQRQGGAQAALEAMLAALPGALACDGAALLLPEPQGWSVAHGTRTPPLHRLPQPTQVLPPGPLALARTEAGPCLLAWRGEGAPPLEEDDRDLLEAMALPMAALRAEVLRQRELSAAAECDALTGLLNRRGLVAALPAARQGVLVFLDLDGLKPLNDRLGHEAGDAALRSMAGRLRAACARADLAARLGGDEFCLWLEDATPADAARRMRQVGQPGPLPGWPEAGPEALRASCGLAVPRPNEPVDALLARADAAMYAAKRTHQAERRERERRQAAAVPGWPEGQGE</sequence>
<dbReference type="NCBIfam" id="TIGR00254">
    <property type="entry name" value="GGDEF"/>
    <property type="match status" value="1"/>
</dbReference>
<evidence type="ECO:0000259" key="4">
    <source>
        <dbReference type="PROSITE" id="PS50887"/>
    </source>
</evidence>
<dbReference type="Proteomes" id="UP000787635">
    <property type="component" value="Unassembled WGS sequence"/>
</dbReference>
<feature type="region of interest" description="Disordered" evidence="3">
    <location>
        <begin position="398"/>
        <end position="424"/>
    </location>
</feature>
<dbReference type="CDD" id="cd01949">
    <property type="entry name" value="GGDEF"/>
    <property type="match status" value="1"/>
</dbReference>
<dbReference type="PROSITE" id="PS50887">
    <property type="entry name" value="GGDEF"/>
    <property type="match status" value="1"/>
</dbReference>
<reference evidence="5 6" key="1">
    <citation type="submission" date="2020-03" db="EMBL/GenBank/DDBJ databases">
        <title>Roseomonas selenitidurans sp. nov. isolated from urban soil.</title>
        <authorList>
            <person name="Liu H."/>
        </authorList>
    </citation>
    <scope>NUCLEOTIDE SEQUENCE [LARGE SCALE GENOMIC DNA]</scope>
    <source>
        <strain evidence="5 6">BU-1</strain>
    </source>
</reference>
<comment type="caution">
    <text evidence="5">The sequence shown here is derived from an EMBL/GenBank/DDBJ whole genome shotgun (WGS) entry which is preliminary data.</text>
</comment>
<accession>A0ABX1DXU5</accession>
<dbReference type="InterPro" id="IPR029787">
    <property type="entry name" value="Nucleotide_cyclase"/>
</dbReference>
<dbReference type="SUPFAM" id="SSF55073">
    <property type="entry name" value="Nucleotide cyclase"/>
    <property type="match status" value="1"/>
</dbReference>
<dbReference type="PANTHER" id="PTHR45138">
    <property type="entry name" value="REGULATORY COMPONENTS OF SENSORY TRANSDUCTION SYSTEM"/>
    <property type="match status" value="1"/>
</dbReference>
<keyword evidence="6" id="KW-1185">Reference proteome</keyword>
<dbReference type="InterPro" id="IPR043128">
    <property type="entry name" value="Rev_trsase/Diguanyl_cyclase"/>
</dbReference>
<evidence type="ECO:0000256" key="1">
    <source>
        <dbReference type="ARBA" id="ARBA00012528"/>
    </source>
</evidence>
<evidence type="ECO:0000313" key="5">
    <source>
        <dbReference type="EMBL" id="NKC29696.1"/>
    </source>
</evidence>
<feature type="domain" description="GGDEF" evidence="4">
    <location>
        <begin position="278"/>
        <end position="412"/>
    </location>
</feature>
<proteinExistence type="predicted"/>